<evidence type="ECO:0000313" key="3">
    <source>
        <dbReference type="Proteomes" id="UP000295499"/>
    </source>
</evidence>
<feature type="domain" description="Cupin type-2" evidence="1">
    <location>
        <begin position="39"/>
        <end position="95"/>
    </location>
</feature>
<dbReference type="Proteomes" id="UP000295499">
    <property type="component" value="Unassembled WGS sequence"/>
</dbReference>
<dbReference type="InterPro" id="IPR013096">
    <property type="entry name" value="Cupin_2"/>
</dbReference>
<gene>
    <name evidence="2" type="ORF">CLV32_0244</name>
</gene>
<dbReference type="InterPro" id="IPR052535">
    <property type="entry name" value="Bacilysin_H2HPP_isomerase"/>
</dbReference>
<reference evidence="2 3" key="1">
    <citation type="submission" date="2019-03" db="EMBL/GenBank/DDBJ databases">
        <title>Genomic Encyclopedia of Archaeal and Bacterial Type Strains, Phase II (KMG-II): from individual species to whole genera.</title>
        <authorList>
            <person name="Goeker M."/>
        </authorList>
    </citation>
    <scope>NUCLEOTIDE SEQUENCE [LARGE SCALE GENOMIC DNA]</scope>
    <source>
        <strain evidence="2 3">DSM 19034</strain>
    </source>
</reference>
<sequence length="114" mass="12685">MVKQSNAFLLEDDMEWEDLGAGVQRQIMGYNGDLMMVKVKFETGAIGVQHQHIHTQVTHVHSGVFEATIDGQAQILKVGDGFFAEPMIWHGVVCLEAGILIDGFSPVREDFLKK</sequence>
<dbReference type="InterPro" id="IPR014710">
    <property type="entry name" value="RmlC-like_jellyroll"/>
</dbReference>
<dbReference type="Pfam" id="PF07883">
    <property type="entry name" value="Cupin_2"/>
    <property type="match status" value="1"/>
</dbReference>
<dbReference type="PANTHER" id="PTHR40112:SF1">
    <property type="entry name" value="H2HPP ISOMERASE"/>
    <property type="match status" value="1"/>
</dbReference>
<dbReference type="Gene3D" id="2.60.120.10">
    <property type="entry name" value="Jelly Rolls"/>
    <property type="match status" value="1"/>
</dbReference>
<comment type="caution">
    <text evidence="2">The sequence shown here is derived from an EMBL/GenBank/DDBJ whole genome shotgun (WGS) entry which is preliminary data.</text>
</comment>
<dbReference type="PANTHER" id="PTHR40112">
    <property type="entry name" value="H2HPP ISOMERASE"/>
    <property type="match status" value="1"/>
</dbReference>
<dbReference type="InterPro" id="IPR011051">
    <property type="entry name" value="RmlC_Cupin_sf"/>
</dbReference>
<dbReference type="PIRSF" id="PIRSF029883">
    <property type="entry name" value="KdgF"/>
    <property type="match status" value="1"/>
</dbReference>
<protein>
    <submittedName>
        <fullName evidence="2">Cupin domain-containing protein</fullName>
    </submittedName>
</protein>
<organism evidence="2 3">
    <name type="scientific">Pedobacter duraquae</name>
    <dbReference type="NCBI Taxonomy" id="425511"/>
    <lineage>
        <taxon>Bacteria</taxon>
        <taxon>Pseudomonadati</taxon>
        <taxon>Bacteroidota</taxon>
        <taxon>Sphingobacteriia</taxon>
        <taxon>Sphingobacteriales</taxon>
        <taxon>Sphingobacteriaceae</taxon>
        <taxon>Pedobacter</taxon>
    </lineage>
</organism>
<accession>A0A4R6IP42</accession>
<keyword evidence="3" id="KW-1185">Reference proteome</keyword>
<proteinExistence type="predicted"/>
<dbReference type="OrthoDB" id="9811153at2"/>
<dbReference type="CDD" id="cd02238">
    <property type="entry name" value="cupin_KdgF"/>
    <property type="match status" value="1"/>
</dbReference>
<dbReference type="SUPFAM" id="SSF51182">
    <property type="entry name" value="RmlC-like cupins"/>
    <property type="match status" value="1"/>
</dbReference>
<name>A0A4R6IP42_9SPHI</name>
<evidence type="ECO:0000313" key="2">
    <source>
        <dbReference type="EMBL" id="TDO23957.1"/>
    </source>
</evidence>
<evidence type="ECO:0000259" key="1">
    <source>
        <dbReference type="Pfam" id="PF07883"/>
    </source>
</evidence>
<dbReference type="InterPro" id="IPR025499">
    <property type="entry name" value="KdgF"/>
</dbReference>
<dbReference type="AlphaFoldDB" id="A0A4R6IP42"/>
<dbReference type="EMBL" id="SNWM01000001">
    <property type="protein sequence ID" value="TDO23957.1"/>
    <property type="molecule type" value="Genomic_DNA"/>
</dbReference>
<dbReference type="RefSeq" id="WP_133551541.1">
    <property type="nucleotide sequence ID" value="NZ_SNWM01000001.1"/>
</dbReference>